<sequence>MCRFKALFIFFIVISLELINAGNLSRQKRCIVIQKQSGTHGDSTEAEDDRYDERNHGNRGRVYGGRHNVKDAEEISPEFLRYNVLPSNKISELLRLRNKFKPFKL</sequence>
<dbReference type="AlphaFoldDB" id="A0A8J9YLN5"/>
<feature type="signal peptide" evidence="2">
    <location>
        <begin position="1"/>
        <end position="21"/>
    </location>
</feature>
<accession>A0A8J9YLN5</accession>
<dbReference type="Proteomes" id="UP000838878">
    <property type="component" value="Chromosome 8"/>
</dbReference>
<dbReference type="EMBL" id="OV170228">
    <property type="protein sequence ID" value="CAH0730126.1"/>
    <property type="molecule type" value="Genomic_DNA"/>
</dbReference>
<organism evidence="3 4">
    <name type="scientific">Brenthis ino</name>
    <name type="common">lesser marbled fritillary</name>
    <dbReference type="NCBI Taxonomy" id="405034"/>
    <lineage>
        <taxon>Eukaryota</taxon>
        <taxon>Metazoa</taxon>
        <taxon>Ecdysozoa</taxon>
        <taxon>Arthropoda</taxon>
        <taxon>Hexapoda</taxon>
        <taxon>Insecta</taxon>
        <taxon>Pterygota</taxon>
        <taxon>Neoptera</taxon>
        <taxon>Endopterygota</taxon>
        <taxon>Lepidoptera</taxon>
        <taxon>Glossata</taxon>
        <taxon>Ditrysia</taxon>
        <taxon>Papilionoidea</taxon>
        <taxon>Nymphalidae</taxon>
        <taxon>Heliconiinae</taxon>
        <taxon>Argynnini</taxon>
        <taxon>Brenthis</taxon>
    </lineage>
</organism>
<keyword evidence="2" id="KW-0732">Signal</keyword>
<feature type="chain" id="PRO_5035454996" evidence="2">
    <location>
        <begin position="22"/>
        <end position="105"/>
    </location>
</feature>
<evidence type="ECO:0000313" key="4">
    <source>
        <dbReference type="Proteomes" id="UP000838878"/>
    </source>
</evidence>
<evidence type="ECO:0000256" key="2">
    <source>
        <dbReference type="SAM" id="SignalP"/>
    </source>
</evidence>
<proteinExistence type="predicted"/>
<feature type="region of interest" description="Disordered" evidence="1">
    <location>
        <begin position="36"/>
        <end position="65"/>
    </location>
</feature>
<gene>
    <name evidence="3" type="ORF">BINO364_LOCUS15142</name>
</gene>
<evidence type="ECO:0000256" key="1">
    <source>
        <dbReference type="SAM" id="MobiDB-lite"/>
    </source>
</evidence>
<protein>
    <submittedName>
        <fullName evidence="3">Uncharacterized protein</fullName>
    </submittedName>
</protein>
<evidence type="ECO:0000313" key="3">
    <source>
        <dbReference type="EMBL" id="CAH0730126.1"/>
    </source>
</evidence>
<keyword evidence="4" id="KW-1185">Reference proteome</keyword>
<dbReference type="OrthoDB" id="7483192at2759"/>
<name>A0A8J9YLN5_9NEOP</name>
<feature type="non-terminal residue" evidence="3">
    <location>
        <position position="105"/>
    </location>
</feature>
<reference evidence="3" key="1">
    <citation type="submission" date="2021-12" db="EMBL/GenBank/DDBJ databases">
        <authorList>
            <person name="Martin H S."/>
        </authorList>
    </citation>
    <scope>NUCLEOTIDE SEQUENCE</scope>
</reference>